<evidence type="ECO:0000256" key="2">
    <source>
        <dbReference type="ARBA" id="ARBA00022670"/>
    </source>
</evidence>
<dbReference type="EMBL" id="JBGBPQ010000009">
    <property type="protein sequence ID" value="KAL1519410.1"/>
    <property type="molecule type" value="Genomic_DNA"/>
</dbReference>
<feature type="region of interest" description="Disordered" evidence="4">
    <location>
        <begin position="1"/>
        <end position="67"/>
    </location>
</feature>
<organism evidence="6 7">
    <name type="scientific">Prymnesium parvum</name>
    <name type="common">Toxic golden alga</name>
    <dbReference type="NCBI Taxonomy" id="97485"/>
    <lineage>
        <taxon>Eukaryota</taxon>
        <taxon>Haptista</taxon>
        <taxon>Haptophyta</taxon>
        <taxon>Prymnesiophyceae</taxon>
        <taxon>Prymnesiales</taxon>
        <taxon>Prymnesiaceae</taxon>
        <taxon>Prymnesium</taxon>
    </lineage>
</organism>
<protein>
    <recommendedName>
        <fullName evidence="5">PPPDE domain-containing protein</fullName>
    </recommendedName>
</protein>
<dbReference type="InterPro" id="IPR008580">
    <property type="entry name" value="PPPDE_dom"/>
</dbReference>
<feature type="compositionally biased region" description="Basic and acidic residues" evidence="4">
    <location>
        <begin position="1"/>
        <end position="12"/>
    </location>
</feature>
<accession>A0AB34JCK5</accession>
<keyword evidence="7" id="KW-1185">Reference proteome</keyword>
<name>A0AB34JCK5_PRYPA</name>
<dbReference type="Gene3D" id="3.90.1720.30">
    <property type="entry name" value="PPPDE domains"/>
    <property type="match status" value="1"/>
</dbReference>
<dbReference type="PANTHER" id="PTHR12378">
    <property type="entry name" value="DESUMOYLATING ISOPEPTIDASE"/>
    <property type="match status" value="1"/>
</dbReference>
<feature type="compositionally biased region" description="Basic and acidic residues" evidence="4">
    <location>
        <begin position="316"/>
        <end position="329"/>
    </location>
</feature>
<dbReference type="GO" id="GO:0101005">
    <property type="term" value="F:deubiquitinase activity"/>
    <property type="evidence" value="ECO:0007669"/>
    <property type="project" value="TreeGrafter"/>
</dbReference>
<dbReference type="Pfam" id="PF05903">
    <property type="entry name" value="Peptidase_C97"/>
    <property type="match status" value="1"/>
</dbReference>
<keyword evidence="2" id="KW-0645">Protease</keyword>
<dbReference type="GO" id="GO:0006508">
    <property type="term" value="P:proteolysis"/>
    <property type="evidence" value="ECO:0007669"/>
    <property type="project" value="UniProtKB-KW"/>
</dbReference>
<comment type="caution">
    <text evidence="6">The sequence shown here is derived from an EMBL/GenBank/DDBJ whole genome shotgun (WGS) entry which is preliminary data.</text>
</comment>
<dbReference type="AlphaFoldDB" id="A0AB34JCK5"/>
<evidence type="ECO:0000256" key="4">
    <source>
        <dbReference type="SAM" id="MobiDB-lite"/>
    </source>
</evidence>
<evidence type="ECO:0000259" key="5">
    <source>
        <dbReference type="PROSITE" id="PS51858"/>
    </source>
</evidence>
<feature type="compositionally biased region" description="Low complexity" evidence="4">
    <location>
        <begin position="13"/>
        <end position="23"/>
    </location>
</feature>
<dbReference type="GO" id="GO:0016579">
    <property type="term" value="P:protein deubiquitination"/>
    <property type="evidence" value="ECO:0007669"/>
    <property type="project" value="TreeGrafter"/>
</dbReference>
<feature type="domain" description="PPPDE" evidence="5">
    <location>
        <begin position="170"/>
        <end position="329"/>
    </location>
</feature>
<dbReference type="Proteomes" id="UP001515480">
    <property type="component" value="Unassembled WGS sequence"/>
</dbReference>
<evidence type="ECO:0000256" key="1">
    <source>
        <dbReference type="ARBA" id="ARBA00008140"/>
    </source>
</evidence>
<evidence type="ECO:0000313" key="6">
    <source>
        <dbReference type="EMBL" id="KAL1519410.1"/>
    </source>
</evidence>
<evidence type="ECO:0000313" key="7">
    <source>
        <dbReference type="Proteomes" id="UP001515480"/>
    </source>
</evidence>
<dbReference type="InterPro" id="IPR042266">
    <property type="entry name" value="PPPDE_sf"/>
</dbReference>
<feature type="compositionally biased region" description="Basic and acidic residues" evidence="4">
    <location>
        <begin position="52"/>
        <end position="67"/>
    </location>
</feature>
<reference evidence="6 7" key="1">
    <citation type="journal article" date="2024" name="Science">
        <title>Giant polyketide synthase enzymes in the biosynthesis of giant marine polyether toxins.</title>
        <authorList>
            <person name="Fallon T.R."/>
            <person name="Shende V.V."/>
            <person name="Wierzbicki I.H."/>
            <person name="Pendleton A.L."/>
            <person name="Watervoot N.F."/>
            <person name="Auber R.P."/>
            <person name="Gonzalez D.J."/>
            <person name="Wisecaver J.H."/>
            <person name="Moore B.S."/>
        </authorList>
    </citation>
    <scope>NUCLEOTIDE SEQUENCE [LARGE SCALE GENOMIC DNA]</scope>
    <source>
        <strain evidence="6 7">12B1</strain>
    </source>
</reference>
<dbReference type="PANTHER" id="PTHR12378:SF80">
    <property type="entry name" value="IP06716P-RELATED"/>
    <property type="match status" value="1"/>
</dbReference>
<gene>
    <name evidence="6" type="ORF">AB1Y20_022934</name>
</gene>
<proteinExistence type="inferred from homology"/>
<dbReference type="SMART" id="SM01179">
    <property type="entry name" value="DUF862"/>
    <property type="match status" value="1"/>
</dbReference>
<sequence length="329" mass="36992">MRELLRPRKAAEAAEAAAEPPAATKSKSLRPVASKEDGVKPRKTNTFPRLLRNGEKARSATEGRTEDTTPLAFWDELDPARPAWTDIVRQITSLLQAQASQYRCLKCCLPTGRFNWANHLCITSIRGVYTINEDPVSEVAARHDALPDRCGLVWRCYGPMLEPGTLELPMPIWLHCYHVRGNRAIRGLNTVSRDILRLGGIFHSGVELNGFEWCFGATRKPCSGVFCSLPKRCPFHLYHTSIFLGIAHLSTARCVTLLTQLAREWRGDTYNLLHRNCNHFSLALARELEVETNFPHWLVKHSSGIPTASSRRRPQVSKEEKGEEASSPM</sequence>
<dbReference type="PROSITE" id="PS51858">
    <property type="entry name" value="PPPDE"/>
    <property type="match status" value="1"/>
</dbReference>
<keyword evidence="3" id="KW-0378">Hydrolase</keyword>
<evidence type="ECO:0000256" key="3">
    <source>
        <dbReference type="ARBA" id="ARBA00022801"/>
    </source>
</evidence>
<feature type="region of interest" description="Disordered" evidence="4">
    <location>
        <begin position="305"/>
        <end position="329"/>
    </location>
</feature>
<comment type="similarity">
    <text evidence="1">Belongs to the DeSI family.</text>
</comment>